<keyword evidence="4" id="KW-1185">Reference proteome</keyword>
<evidence type="ECO:0000256" key="2">
    <source>
        <dbReference type="SAM" id="SignalP"/>
    </source>
</evidence>
<proteinExistence type="predicted"/>
<dbReference type="AlphaFoldDB" id="A0A1T2L7C8"/>
<accession>A0A1T2L7C8</accession>
<keyword evidence="1" id="KW-0472">Membrane</keyword>
<organism evidence="3 4">
    <name type="scientific">Solemya pervernicosa gill symbiont</name>
    <dbReference type="NCBI Taxonomy" id="642797"/>
    <lineage>
        <taxon>Bacteria</taxon>
        <taxon>Pseudomonadati</taxon>
        <taxon>Pseudomonadota</taxon>
        <taxon>Gammaproteobacteria</taxon>
        <taxon>sulfur-oxidizing symbionts</taxon>
    </lineage>
</organism>
<sequence length="89" mass="9180">MKKLVSTVLAVFMLFGSLPLYASEAGPARVSGTPVTQAHSLSGSELNALASLERKSQQAATVKAGEMSDEAIIAVTVISVAVLVYAISE</sequence>
<dbReference type="RefSeq" id="WP_078483045.1">
    <property type="nucleotide sequence ID" value="NZ_MPRL01000015.1"/>
</dbReference>
<keyword evidence="2" id="KW-0732">Signal</keyword>
<feature type="chain" id="PRO_5012504378" evidence="2">
    <location>
        <begin position="23"/>
        <end position="89"/>
    </location>
</feature>
<dbReference type="Proteomes" id="UP000191110">
    <property type="component" value="Unassembled WGS sequence"/>
</dbReference>
<evidence type="ECO:0000313" key="3">
    <source>
        <dbReference type="EMBL" id="OOZ40944.1"/>
    </source>
</evidence>
<comment type="caution">
    <text evidence="3">The sequence shown here is derived from an EMBL/GenBank/DDBJ whole genome shotgun (WGS) entry which is preliminary data.</text>
</comment>
<gene>
    <name evidence="3" type="ORF">BOW53_05285</name>
</gene>
<keyword evidence="1" id="KW-0812">Transmembrane</keyword>
<evidence type="ECO:0000313" key="4">
    <source>
        <dbReference type="Proteomes" id="UP000191110"/>
    </source>
</evidence>
<name>A0A1T2L7C8_9GAMM</name>
<reference evidence="3 4" key="1">
    <citation type="submission" date="2016-11" db="EMBL/GenBank/DDBJ databases">
        <title>Mixed transmission modes and dynamic genome evolution in an obligate animal-bacterial symbiosis.</title>
        <authorList>
            <person name="Russell S.L."/>
            <person name="Corbett-Detig R.B."/>
            <person name="Cavanaugh C.M."/>
        </authorList>
    </citation>
    <scope>NUCLEOTIDE SEQUENCE [LARGE SCALE GENOMIC DNA]</scope>
    <source>
        <strain evidence="3">Sveles-Q1</strain>
    </source>
</reference>
<keyword evidence="1" id="KW-1133">Transmembrane helix</keyword>
<dbReference type="EMBL" id="MPRL01000015">
    <property type="protein sequence ID" value="OOZ40944.1"/>
    <property type="molecule type" value="Genomic_DNA"/>
</dbReference>
<evidence type="ECO:0000256" key="1">
    <source>
        <dbReference type="SAM" id="Phobius"/>
    </source>
</evidence>
<protein>
    <submittedName>
        <fullName evidence="3">Uncharacterized protein</fullName>
    </submittedName>
</protein>
<feature type="transmembrane region" description="Helical" evidence="1">
    <location>
        <begin position="71"/>
        <end position="88"/>
    </location>
</feature>
<feature type="signal peptide" evidence="2">
    <location>
        <begin position="1"/>
        <end position="22"/>
    </location>
</feature>